<dbReference type="PANTHER" id="PTHR33198">
    <property type="entry name" value="ANK_REP_REGION DOMAIN-CONTAINING PROTEIN-RELATED"/>
    <property type="match status" value="1"/>
</dbReference>
<proteinExistence type="evidence at transcript level"/>
<dbReference type="PANTHER" id="PTHR33198:SF19">
    <property type="entry name" value="CCHC-TYPE DOMAIN-CONTAINING PROTEIN"/>
    <property type="match status" value="1"/>
</dbReference>
<organism evidence="1">
    <name type="scientific">Corethrella appendiculata</name>
    <dbReference type="NCBI Taxonomy" id="1370023"/>
    <lineage>
        <taxon>Eukaryota</taxon>
        <taxon>Metazoa</taxon>
        <taxon>Ecdysozoa</taxon>
        <taxon>Arthropoda</taxon>
        <taxon>Hexapoda</taxon>
        <taxon>Insecta</taxon>
        <taxon>Pterygota</taxon>
        <taxon>Neoptera</taxon>
        <taxon>Endopterygota</taxon>
        <taxon>Diptera</taxon>
        <taxon>Nematocera</taxon>
        <taxon>Culicoidea</taxon>
        <taxon>Chaoboridae</taxon>
        <taxon>Corethrella</taxon>
    </lineage>
</organism>
<dbReference type="EMBL" id="GANO01004817">
    <property type="protein sequence ID" value="JAB55054.1"/>
    <property type="molecule type" value="mRNA"/>
</dbReference>
<feature type="non-terminal residue" evidence="1">
    <location>
        <position position="187"/>
    </location>
</feature>
<evidence type="ECO:0000313" key="1">
    <source>
        <dbReference type="EMBL" id="JAB55054.1"/>
    </source>
</evidence>
<accession>U5EPD6</accession>
<sequence length="187" mass="21597">MLGNIESYVPGTNFSFWLMRLEQYMLANNVVESKKVAVLVTMVGMESFEVLCHHFYPLSPTAKTFDELVETCKTLFDVKVKVFGARHRFRYVVQDEGQNIKEFILKLKETSEICNYGPCLDHCLLEKFIFGIRNTELRQKLMDEDETTLSFAKACSIAECYESNLNSNREISGQKINLIKNQQQSQP</sequence>
<protein>
    <submittedName>
        <fullName evidence="1">Putative gypsy-24 cq-i</fullName>
    </submittedName>
</protein>
<reference evidence="1" key="1">
    <citation type="journal article" date="2014" name="Insect Biochem. Mol. Biol.">
        <title>An insight into the sialome of the frog biting fly, Corethrella appendiculata.</title>
        <authorList>
            <person name="Ribeiro J.M.C."/>
            <person name="Chagas A.C."/>
            <person name="Pham V.M."/>
            <person name="Lounibos L.P."/>
            <person name="Calvo E."/>
        </authorList>
    </citation>
    <scope>NUCLEOTIDE SEQUENCE</scope>
    <source>
        <tissue evidence="1">Salivary glands</tissue>
    </source>
</reference>
<dbReference type="AlphaFoldDB" id="U5EPD6"/>
<name>U5EPD6_9DIPT</name>